<dbReference type="Pfam" id="PF20434">
    <property type="entry name" value="BD-FAE"/>
    <property type="match status" value="1"/>
</dbReference>
<dbReference type="EMBL" id="VUNG01000020">
    <property type="protein sequence ID" value="MST84728.1"/>
    <property type="molecule type" value="Genomic_DNA"/>
</dbReference>
<comment type="caution">
    <text evidence="4">The sequence shown here is derived from an EMBL/GenBank/DDBJ whole genome shotgun (WGS) entry which is preliminary data.</text>
</comment>
<dbReference type="InterPro" id="IPR049492">
    <property type="entry name" value="BD-FAE-like_dom"/>
</dbReference>
<evidence type="ECO:0000256" key="1">
    <source>
        <dbReference type="ARBA" id="ARBA00022801"/>
    </source>
</evidence>
<sequence>MKQVVIAVMFALFTLNCVSAQTKYKEIDDISYVSPNDTSSYRQERCKLDIYYPTDANRPFKTIIWFHGGGLTEGHKDIPGDLKNQGVAVVAPNYRLYPRAHNPQYTEDAAEAVAWVVKHIKEYGGDPSKVYISGHSAGGYLTLMLCLDKDYLGKFGVDADSIKGYFPIGGQTATHYTIRRERGISFTSPIVDKYAPLNNVRKLSTRLVLITGDRKLEQMGRYEENLYLKSVLEGIGNHEIPIHELSGFDHGGAGWPGRILMMQYITKDK</sequence>
<dbReference type="SUPFAM" id="SSF53474">
    <property type="entry name" value="alpha/beta-Hydrolases"/>
    <property type="match status" value="1"/>
</dbReference>
<dbReference type="InterPro" id="IPR029058">
    <property type="entry name" value="AB_hydrolase_fold"/>
</dbReference>
<keyword evidence="1 4" id="KW-0378">Hydrolase</keyword>
<dbReference type="Proteomes" id="UP000438914">
    <property type="component" value="Unassembled WGS sequence"/>
</dbReference>
<dbReference type="PANTHER" id="PTHR48081:SF9">
    <property type="entry name" value="CARBOXYLESTERASE"/>
    <property type="match status" value="1"/>
</dbReference>
<organism evidence="4 5">
    <name type="scientific">Hallella mizrahii</name>
    <dbReference type="NCBI Taxonomy" id="2606637"/>
    <lineage>
        <taxon>Bacteria</taxon>
        <taxon>Pseudomonadati</taxon>
        <taxon>Bacteroidota</taxon>
        <taxon>Bacteroidia</taxon>
        <taxon>Bacteroidales</taxon>
        <taxon>Prevotellaceae</taxon>
        <taxon>Hallella</taxon>
    </lineage>
</organism>
<dbReference type="RefSeq" id="WP_154534306.1">
    <property type="nucleotide sequence ID" value="NZ_VUNG01000020.1"/>
</dbReference>
<keyword evidence="2" id="KW-0732">Signal</keyword>
<name>A0A7K0KFS3_9BACT</name>
<evidence type="ECO:0000313" key="4">
    <source>
        <dbReference type="EMBL" id="MST84728.1"/>
    </source>
</evidence>
<reference evidence="4 5" key="1">
    <citation type="submission" date="2019-08" db="EMBL/GenBank/DDBJ databases">
        <title>In-depth cultivation of the pig gut microbiome towards novel bacterial diversity and tailored functional studies.</title>
        <authorList>
            <person name="Wylensek D."/>
            <person name="Hitch T.C.A."/>
            <person name="Clavel T."/>
        </authorList>
    </citation>
    <scope>NUCLEOTIDE SEQUENCE [LARGE SCALE GENOMIC DNA]</scope>
    <source>
        <strain evidence="4 5">LKV-178-WT-2A</strain>
    </source>
</reference>
<accession>A0A7K0KFS3</accession>
<evidence type="ECO:0000256" key="2">
    <source>
        <dbReference type="SAM" id="SignalP"/>
    </source>
</evidence>
<feature type="signal peptide" evidence="2">
    <location>
        <begin position="1"/>
        <end position="20"/>
    </location>
</feature>
<gene>
    <name evidence="4" type="ORF">FYJ73_08610</name>
</gene>
<dbReference type="InterPro" id="IPR050300">
    <property type="entry name" value="GDXG_lipolytic_enzyme"/>
</dbReference>
<keyword evidence="5" id="KW-1185">Reference proteome</keyword>
<feature type="domain" description="BD-FAE-like" evidence="3">
    <location>
        <begin position="48"/>
        <end position="168"/>
    </location>
</feature>
<evidence type="ECO:0000313" key="5">
    <source>
        <dbReference type="Proteomes" id="UP000438914"/>
    </source>
</evidence>
<evidence type="ECO:0000259" key="3">
    <source>
        <dbReference type="Pfam" id="PF20434"/>
    </source>
</evidence>
<feature type="chain" id="PRO_5029873841" evidence="2">
    <location>
        <begin position="21"/>
        <end position="269"/>
    </location>
</feature>
<dbReference type="AlphaFoldDB" id="A0A7K0KFS3"/>
<dbReference type="Gene3D" id="3.40.50.1820">
    <property type="entry name" value="alpha/beta hydrolase"/>
    <property type="match status" value="1"/>
</dbReference>
<protein>
    <submittedName>
        <fullName evidence="4">Alpha/beta hydrolase</fullName>
    </submittedName>
</protein>
<proteinExistence type="predicted"/>
<dbReference type="PANTHER" id="PTHR48081">
    <property type="entry name" value="AB HYDROLASE SUPERFAMILY PROTEIN C4A8.06C"/>
    <property type="match status" value="1"/>
</dbReference>
<dbReference type="GO" id="GO:0016787">
    <property type="term" value="F:hydrolase activity"/>
    <property type="evidence" value="ECO:0007669"/>
    <property type="project" value="UniProtKB-KW"/>
</dbReference>